<sequence length="297" mass="33992">MVLRLPDGKLREITETLEKWSMITSCTKRELLSLIGILSFACKCIPAGRTFLRRMINLSTTVTKLQQHLTLTQPFYLDLQWWRDFLPMWNGSAHFLQSKWTPSPEMELYTDASSTLGCGGYFNGEWFSLPWSSIPSSTKPDLSIAWKELLPIFLACSIWGSLWHGKKVLFHCDNESIVNIWRKGSSRCPFIMALVRAIFFKAAKSNFHVMVTHISGINNNIADSLSRLQLQRFRSLAPQATKYPINTRDYIKQLQHLLPKVTSKKKSQILRLSLSGRLDTANICCRSVSVFQVLSRS</sequence>
<reference evidence="2" key="1">
    <citation type="submission" date="2025-08" db="UniProtKB">
        <authorList>
            <consortium name="RefSeq"/>
        </authorList>
    </citation>
    <scope>IDENTIFICATION</scope>
    <source>
        <tissue evidence="2">Testes</tissue>
    </source>
</reference>
<dbReference type="RefSeq" id="XP_006814834.1">
    <property type="nucleotide sequence ID" value="XM_006814771.1"/>
</dbReference>
<dbReference type="PANTHER" id="PTHR33050">
    <property type="entry name" value="REVERSE TRANSCRIPTASE DOMAIN-CONTAINING PROTEIN"/>
    <property type="match status" value="1"/>
</dbReference>
<dbReference type="CDD" id="cd09275">
    <property type="entry name" value="RNase_HI_RT_DIRS1"/>
    <property type="match status" value="1"/>
</dbReference>
<dbReference type="InterPro" id="IPR043502">
    <property type="entry name" value="DNA/RNA_pol_sf"/>
</dbReference>
<dbReference type="PANTHER" id="PTHR33050:SF8">
    <property type="entry name" value="REVERSE TRANSCRIPTASE DOMAIN-CONTAINING PROTEIN"/>
    <property type="match status" value="1"/>
</dbReference>
<proteinExistence type="predicted"/>
<keyword evidence="1" id="KW-1185">Reference proteome</keyword>
<dbReference type="SUPFAM" id="SSF56672">
    <property type="entry name" value="DNA/RNA polymerases"/>
    <property type="match status" value="1"/>
</dbReference>
<dbReference type="InterPro" id="IPR052055">
    <property type="entry name" value="Hepadnavirus_pol/RT"/>
</dbReference>
<organism evidence="1 2">
    <name type="scientific">Saccoglossus kowalevskii</name>
    <name type="common">Acorn worm</name>
    <dbReference type="NCBI Taxonomy" id="10224"/>
    <lineage>
        <taxon>Eukaryota</taxon>
        <taxon>Metazoa</taxon>
        <taxon>Hemichordata</taxon>
        <taxon>Enteropneusta</taxon>
        <taxon>Harrimaniidae</taxon>
        <taxon>Saccoglossus</taxon>
    </lineage>
</organism>
<evidence type="ECO:0000313" key="1">
    <source>
        <dbReference type="Proteomes" id="UP000694865"/>
    </source>
</evidence>
<dbReference type="Proteomes" id="UP000694865">
    <property type="component" value="Unplaced"/>
</dbReference>
<gene>
    <name evidence="2" type="primary">LOC102809372</name>
</gene>
<evidence type="ECO:0000313" key="2">
    <source>
        <dbReference type="RefSeq" id="XP_006814834.1"/>
    </source>
</evidence>
<dbReference type="GeneID" id="102809372"/>
<accession>A0ABM0M493</accession>
<name>A0ABM0M493_SACKO</name>
<protein>
    <submittedName>
        <fullName evidence="2">Uncharacterized protein LOC102809372</fullName>
    </submittedName>
</protein>